<dbReference type="Proteomes" id="UP000670776">
    <property type="component" value="Unassembled WGS sequence"/>
</dbReference>
<dbReference type="RefSeq" id="WP_209651547.1">
    <property type="nucleotide sequence ID" value="NZ_JAGJCB010000001.1"/>
</dbReference>
<name>A0ABS4BPC2_9FLAO</name>
<organism evidence="1 2">
    <name type="scientific">Mariniflexile gromovii</name>
    <dbReference type="NCBI Taxonomy" id="362523"/>
    <lineage>
        <taxon>Bacteria</taxon>
        <taxon>Pseudomonadati</taxon>
        <taxon>Bacteroidota</taxon>
        <taxon>Flavobacteriia</taxon>
        <taxon>Flavobacteriales</taxon>
        <taxon>Flavobacteriaceae</taxon>
        <taxon>Mariniflexile</taxon>
    </lineage>
</organism>
<dbReference type="EMBL" id="JAGJCB010000001">
    <property type="protein sequence ID" value="MBP0902263.1"/>
    <property type="molecule type" value="Genomic_DNA"/>
</dbReference>
<sequence length="112" mass="12984">MQIREARESLLFSKKFGNKKTFENFEEFVLANAMFKNSILSYAKCFSSSGTGKISIDANEIILSHTVTYKISVGDFDKYFELFDYCSNFIVTQVNKKTDKIEYRLGIKIKFN</sequence>
<evidence type="ECO:0000313" key="2">
    <source>
        <dbReference type="Proteomes" id="UP000670776"/>
    </source>
</evidence>
<accession>A0ABS4BPC2</accession>
<gene>
    <name evidence="1" type="ORF">J8H85_00360</name>
</gene>
<proteinExistence type="predicted"/>
<reference evidence="1 2" key="1">
    <citation type="submission" date="2021-04" db="EMBL/GenBank/DDBJ databases">
        <title>Mariniflexile gromovii gen. nov., sp. nov., a gliding bacterium isolated from the sea urchin Strongylocentrotus intermedius.</title>
        <authorList>
            <person name="Ko S."/>
            <person name="Le V."/>
            <person name="Ahn C.-Y."/>
            <person name="Oh H.-M."/>
        </authorList>
    </citation>
    <scope>NUCLEOTIDE SEQUENCE [LARGE SCALE GENOMIC DNA]</scope>
    <source>
        <strain evidence="1 2">KCTC 12570</strain>
    </source>
</reference>
<comment type="caution">
    <text evidence="1">The sequence shown here is derived from an EMBL/GenBank/DDBJ whole genome shotgun (WGS) entry which is preliminary data.</text>
</comment>
<protein>
    <submittedName>
        <fullName evidence="1">Uncharacterized protein</fullName>
    </submittedName>
</protein>
<keyword evidence="2" id="KW-1185">Reference proteome</keyword>
<evidence type="ECO:0000313" key="1">
    <source>
        <dbReference type="EMBL" id="MBP0902263.1"/>
    </source>
</evidence>